<comment type="subcellular location">
    <subcellularLocation>
        <location evidence="1">Cell membrane</location>
        <topology evidence="1">Multi-pass membrane protein</topology>
    </subcellularLocation>
</comment>
<name>A0A9P5NY18_GYMJU</name>
<dbReference type="GO" id="GO:0005886">
    <property type="term" value="C:plasma membrane"/>
    <property type="evidence" value="ECO:0007669"/>
    <property type="project" value="UniProtKB-SubCell"/>
</dbReference>
<evidence type="ECO:0000256" key="5">
    <source>
        <dbReference type="ARBA" id="ARBA00022692"/>
    </source>
</evidence>
<comment type="similarity">
    <text evidence="2">Belongs to the CorA metal ion transporter (MIT) (TC 1.A.35) family.</text>
</comment>
<feature type="compositionally biased region" description="Basic and acidic residues" evidence="8">
    <location>
        <begin position="223"/>
        <end position="238"/>
    </location>
</feature>
<dbReference type="OrthoDB" id="165352at2759"/>
<sequence length="584" mass="66268">MSYIIGEAQSKKSIRSKVSRVNPLSPRSGGLDHPSGWGTFPPKQRFRTAVCKVMSMQRGTTLLGNISAGIGAEPGINPRRAIVDAQYSHIHEACEIEIMDYSAVRNTTRKMNNEEFVRFLGDLESDDLPARDPWVKVRWVSIGGISWDVIKALAIKYHLHPLSLGDIFHGHSHTHSKADYYTRHLFLRVLCHEVAADEPPFGPHSFTRVPRTASPEPMYPPSDGEKMGDKLAESDDLTKYGSGPTSNDATLVQRWSNKPTSILPTNRTDLKEKEAAKQQTRAKRRKDEAAVHALKKGDRVHVNVSPMFFFLFRDGTFISISQSPNLRFTAPISFRLRSRDTVLRKSADPSLLLHAMLDLVVDRAIEVVDSYHTLLIKFEREILLRPKMRTVENLHIMSGDLILHKRTLDPIKSLIYGLRRYDVDRCAALIDSSNPDNKDVKVVGFLSHKAKIYLADVFDHTEYILTSVDMFAGIAENLIAYSFNVASYEMNDVMPRLTIATIVCLPLTLLTGYFGMNFHPFWSVDNNSDLLFWKIALPIMVVVIPLALWDDMIKGWHYIQKKVLLKHSLKVCQLHILYLKIRTI</sequence>
<dbReference type="InterPro" id="IPR002523">
    <property type="entry name" value="MgTranspt_CorA/ZnTranspt_ZntB"/>
</dbReference>
<evidence type="ECO:0000256" key="7">
    <source>
        <dbReference type="ARBA" id="ARBA00023136"/>
    </source>
</evidence>
<dbReference type="PANTHER" id="PTHR46494:SF1">
    <property type="entry name" value="CORA FAMILY METAL ION TRANSPORTER (EUROFUNG)"/>
    <property type="match status" value="1"/>
</dbReference>
<comment type="caution">
    <text evidence="10">The sequence shown here is derived from an EMBL/GenBank/DDBJ whole genome shotgun (WGS) entry which is preliminary data.</text>
</comment>
<feature type="transmembrane region" description="Helical" evidence="9">
    <location>
        <begin position="497"/>
        <end position="518"/>
    </location>
</feature>
<feature type="transmembrane region" description="Helical" evidence="9">
    <location>
        <begin position="530"/>
        <end position="549"/>
    </location>
</feature>
<dbReference type="InterPro" id="IPR045861">
    <property type="entry name" value="CorA_cytoplasmic_dom"/>
</dbReference>
<keyword evidence="4" id="KW-1003">Cell membrane</keyword>
<dbReference type="SUPFAM" id="SSF144083">
    <property type="entry name" value="Magnesium transport protein CorA, transmembrane region"/>
    <property type="match status" value="1"/>
</dbReference>
<evidence type="ECO:0000256" key="1">
    <source>
        <dbReference type="ARBA" id="ARBA00004651"/>
    </source>
</evidence>
<dbReference type="Gene3D" id="3.30.460.20">
    <property type="entry name" value="CorA soluble domain-like"/>
    <property type="match status" value="1"/>
</dbReference>
<evidence type="ECO:0000256" key="6">
    <source>
        <dbReference type="ARBA" id="ARBA00022989"/>
    </source>
</evidence>
<organism evidence="10 11">
    <name type="scientific">Gymnopilus junonius</name>
    <name type="common">Spectacular rustgill mushroom</name>
    <name type="synonym">Gymnopilus spectabilis subsp. junonius</name>
    <dbReference type="NCBI Taxonomy" id="109634"/>
    <lineage>
        <taxon>Eukaryota</taxon>
        <taxon>Fungi</taxon>
        <taxon>Dikarya</taxon>
        <taxon>Basidiomycota</taxon>
        <taxon>Agaricomycotina</taxon>
        <taxon>Agaricomycetes</taxon>
        <taxon>Agaricomycetidae</taxon>
        <taxon>Agaricales</taxon>
        <taxon>Agaricineae</taxon>
        <taxon>Hymenogastraceae</taxon>
        <taxon>Gymnopilus</taxon>
    </lineage>
</organism>
<protein>
    <submittedName>
        <fullName evidence="10">Uncharacterized protein</fullName>
    </submittedName>
</protein>
<feature type="region of interest" description="Disordered" evidence="8">
    <location>
        <begin position="201"/>
        <end position="267"/>
    </location>
</feature>
<dbReference type="Pfam" id="PF01544">
    <property type="entry name" value="CorA"/>
    <property type="match status" value="1"/>
</dbReference>
<dbReference type="EMBL" id="JADNYJ010000007">
    <property type="protein sequence ID" value="KAF8910196.1"/>
    <property type="molecule type" value="Genomic_DNA"/>
</dbReference>
<accession>A0A9P5NY18</accession>
<dbReference type="GO" id="GO:0015095">
    <property type="term" value="F:magnesium ion transmembrane transporter activity"/>
    <property type="evidence" value="ECO:0007669"/>
    <property type="project" value="TreeGrafter"/>
</dbReference>
<evidence type="ECO:0000256" key="9">
    <source>
        <dbReference type="SAM" id="Phobius"/>
    </source>
</evidence>
<evidence type="ECO:0000313" key="11">
    <source>
        <dbReference type="Proteomes" id="UP000724874"/>
    </source>
</evidence>
<keyword evidence="6 9" id="KW-1133">Transmembrane helix</keyword>
<dbReference type="SUPFAM" id="SSF143865">
    <property type="entry name" value="CorA soluble domain-like"/>
    <property type="match status" value="1"/>
</dbReference>
<keyword evidence="11" id="KW-1185">Reference proteome</keyword>
<dbReference type="Gene3D" id="1.20.58.340">
    <property type="entry name" value="Magnesium transport protein CorA, transmembrane region"/>
    <property type="match status" value="2"/>
</dbReference>
<dbReference type="AlphaFoldDB" id="A0A9P5NY18"/>
<gene>
    <name evidence="10" type="ORF">CPB84DRAFT_1821600</name>
</gene>
<keyword evidence="5 9" id="KW-0812">Transmembrane</keyword>
<reference evidence="10" key="1">
    <citation type="submission" date="2020-11" db="EMBL/GenBank/DDBJ databases">
        <authorList>
            <consortium name="DOE Joint Genome Institute"/>
            <person name="Ahrendt S."/>
            <person name="Riley R."/>
            <person name="Andreopoulos W."/>
            <person name="LaButti K."/>
            <person name="Pangilinan J."/>
            <person name="Ruiz-duenas F.J."/>
            <person name="Barrasa J.M."/>
            <person name="Sanchez-Garcia M."/>
            <person name="Camarero S."/>
            <person name="Miyauchi S."/>
            <person name="Serrano A."/>
            <person name="Linde D."/>
            <person name="Babiker R."/>
            <person name="Drula E."/>
            <person name="Ayuso-Fernandez I."/>
            <person name="Pacheco R."/>
            <person name="Padilla G."/>
            <person name="Ferreira P."/>
            <person name="Barriuso J."/>
            <person name="Kellner H."/>
            <person name="Castanera R."/>
            <person name="Alfaro M."/>
            <person name="Ramirez L."/>
            <person name="Pisabarro A.G."/>
            <person name="Kuo A."/>
            <person name="Tritt A."/>
            <person name="Lipzen A."/>
            <person name="He G."/>
            <person name="Yan M."/>
            <person name="Ng V."/>
            <person name="Cullen D."/>
            <person name="Martin F."/>
            <person name="Rosso M.-N."/>
            <person name="Henrissat B."/>
            <person name="Hibbett D."/>
            <person name="Martinez A.T."/>
            <person name="Grigoriev I.V."/>
        </authorList>
    </citation>
    <scope>NUCLEOTIDE SEQUENCE</scope>
    <source>
        <strain evidence="10">AH 44721</strain>
    </source>
</reference>
<dbReference type="Proteomes" id="UP000724874">
    <property type="component" value="Unassembled WGS sequence"/>
</dbReference>
<keyword evidence="3" id="KW-0813">Transport</keyword>
<dbReference type="GO" id="GO:0015087">
    <property type="term" value="F:cobalt ion transmembrane transporter activity"/>
    <property type="evidence" value="ECO:0007669"/>
    <property type="project" value="TreeGrafter"/>
</dbReference>
<evidence type="ECO:0000256" key="3">
    <source>
        <dbReference type="ARBA" id="ARBA00022448"/>
    </source>
</evidence>
<evidence type="ECO:0000256" key="8">
    <source>
        <dbReference type="SAM" id="MobiDB-lite"/>
    </source>
</evidence>
<keyword evidence="7 9" id="KW-0472">Membrane</keyword>
<feature type="region of interest" description="Disordered" evidence="8">
    <location>
        <begin position="16"/>
        <end position="40"/>
    </location>
</feature>
<evidence type="ECO:0000313" key="10">
    <source>
        <dbReference type="EMBL" id="KAF8910196.1"/>
    </source>
</evidence>
<dbReference type="InterPro" id="IPR045863">
    <property type="entry name" value="CorA_TM1_TM2"/>
</dbReference>
<dbReference type="PANTHER" id="PTHR46494">
    <property type="entry name" value="CORA FAMILY METAL ION TRANSPORTER (EUROFUNG)"/>
    <property type="match status" value="1"/>
</dbReference>
<dbReference type="GO" id="GO:0050897">
    <property type="term" value="F:cobalt ion binding"/>
    <property type="evidence" value="ECO:0007669"/>
    <property type="project" value="TreeGrafter"/>
</dbReference>
<proteinExistence type="inferred from homology"/>
<feature type="compositionally biased region" description="Polar residues" evidence="8">
    <location>
        <begin position="243"/>
        <end position="267"/>
    </location>
</feature>
<evidence type="ECO:0000256" key="2">
    <source>
        <dbReference type="ARBA" id="ARBA00009765"/>
    </source>
</evidence>
<evidence type="ECO:0000256" key="4">
    <source>
        <dbReference type="ARBA" id="ARBA00022475"/>
    </source>
</evidence>
<dbReference type="GO" id="GO:0000287">
    <property type="term" value="F:magnesium ion binding"/>
    <property type="evidence" value="ECO:0007669"/>
    <property type="project" value="TreeGrafter"/>
</dbReference>